<accession>A0ABS8WH81</accession>
<evidence type="ECO:0000313" key="1">
    <source>
        <dbReference type="EMBL" id="MCE3050166.1"/>
    </source>
</evidence>
<comment type="caution">
    <text evidence="1">The sequence shown here is derived from an EMBL/GenBank/DDBJ whole genome shotgun (WGS) entry which is preliminary data.</text>
</comment>
<protein>
    <submittedName>
        <fullName evidence="1">Uncharacterized protein</fullName>
    </submittedName>
</protein>
<evidence type="ECO:0000313" key="2">
    <source>
        <dbReference type="Proteomes" id="UP000823775"/>
    </source>
</evidence>
<proteinExistence type="predicted"/>
<feature type="non-terminal residue" evidence="1">
    <location>
        <position position="60"/>
    </location>
</feature>
<gene>
    <name evidence="1" type="ORF">HAX54_046558</name>
</gene>
<feature type="non-terminal residue" evidence="1">
    <location>
        <position position="1"/>
    </location>
</feature>
<organism evidence="1 2">
    <name type="scientific">Datura stramonium</name>
    <name type="common">Jimsonweed</name>
    <name type="synonym">Common thornapple</name>
    <dbReference type="NCBI Taxonomy" id="4076"/>
    <lineage>
        <taxon>Eukaryota</taxon>
        <taxon>Viridiplantae</taxon>
        <taxon>Streptophyta</taxon>
        <taxon>Embryophyta</taxon>
        <taxon>Tracheophyta</taxon>
        <taxon>Spermatophyta</taxon>
        <taxon>Magnoliopsida</taxon>
        <taxon>eudicotyledons</taxon>
        <taxon>Gunneridae</taxon>
        <taxon>Pentapetalae</taxon>
        <taxon>asterids</taxon>
        <taxon>lamiids</taxon>
        <taxon>Solanales</taxon>
        <taxon>Solanaceae</taxon>
        <taxon>Solanoideae</taxon>
        <taxon>Datureae</taxon>
        <taxon>Datura</taxon>
    </lineage>
</organism>
<keyword evidence="2" id="KW-1185">Reference proteome</keyword>
<reference evidence="1 2" key="1">
    <citation type="journal article" date="2021" name="BMC Genomics">
        <title>Datura genome reveals duplications of psychoactive alkaloid biosynthetic genes and high mutation rate following tissue culture.</title>
        <authorList>
            <person name="Rajewski A."/>
            <person name="Carter-House D."/>
            <person name="Stajich J."/>
            <person name="Litt A."/>
        </authorList>
    </citation>
    <scope>NUCLEOTIDE SEQUENCE [LARGE SCALE GENOMIC DNA]</scope>
    <source>
        <strain evidence="1">AR-01</strain>
    </source>
</reference>
<sequence>GQCTESEICSSRRIVDVKNIISETEVIRAGLYHCLTNNHILVVLGRESGIMKKELDGIKK</sequence>
<dbReference type="Proteomes" id="UP000823775">
    <property type="component" value="Unassembled WGS sequence"/>
</dbReference>
<dbReference type="EMBL" id="JACEIK010007368">
    <property type="protein sequence ID" value="MCE3050166.1"/>
    <property type="molecule type" value="Genomic_DNA"/>
</dbReference>
<name>A0ABS8WH81_DATST</name>